<reference evidence="1" key="1">
    <citation type="submission" date="2014-09" db="EMBL/GenBank/DDBJ databases">
        <authorList>
            <person name="Magalhaes I.L.F."/>
            <person name="Oliveira U."/>
            <person name="Santos F.R."/>
            <person name="Vidigal T.H.D.A."/>
            <person name="Brescovit A.D."/>
            <person name="Santos A.J."/>
        </authorList>
    </citation>
    <scope>NUCLEOTIDE SEQUENCE</scope>
    <source>
        <tissue evidence="1">Shoot tissue taken approximately 20 cm above the soil surface</tissue>
    </source>
</reference>
<evidence type="ECO:0000313" key="1">
    <source>
        <dbReference type="EMBL" id="JAD54039.1"/>
    </source>
</evidence>
<proteinExistence type="predicted"/>
<dbReference type="EMBL" id="GBRH01243856">
    <property type="protein sequence ID" value="JAD54039.1"/>
    <property type="molecule type" value="Transcribed_RNA"/>
</dbReference>
<dbReference type="AlphaFoldDB" id="A0A0A9AQM7"/>
<accession>A0A0A9AQM7</accession>
<organism evidence="1">
    <name type="scientific">Arundo donax</name>
    <name type="common">Giant reed</name>
    <name type="synonym">Donax arundinaceus</name>
    <dbReference type="NCBI Taxonomy" id="35708"/>
    <lineage>
        <taxon>Eukaryota</taxon>
        <taxon>Viridiplantae</taxon>
        <taxon>Streptophyta</taxon>
        <taxon>Embryophyta</taxon>
        <taxon>Tracheophyta</taxon>
        <taxon>Spermatophyta</taxon>
        <taxon>Magnoliopsida</taxon>
        <taxon>Liliopsida</taxon>
        <taxon>Poales</taxon>
        <taxon>Poaceae</taxon>
        <taxon>PACMAD clade</taxon>
        <taxon>Arundinoideae</taxon>
        <taxon>Arundineae</taxon>
        <taxon>Arundo</taxon>
    </lineage>
</organism>
<sequence length="33" mass="3892">MWVSFELMQLNNRIVANHIDSTESDQRQNSRTA</sequence>
<name>A0A0A9AQM7_ARUDO</name>
<protein>
    <submittedName>
        <fullName evidence="1">Uncharacterized protein</fullName>
    </submittedName>
</protein>
<reference evidence="1" key="2">
    <citation type="journal article" date="2015" name="Data Brief">
        <title>Shoot transcriptome of the giant reed, Arundo donax.</title>
        <authorList>
            <person name="Barrero R.A."/>
            <person name="Guerrero F.D."/>
            <person name="Moolhuijzen P."/>
            <person name="Goolsby J.A."/>
            <person name="Tidwell J."/>
            <person name="Bellgard S.E."/>
            <person name="Bellgard M.I."/>
        </authorList>
    </citation>
    <scope>NUCLEOTIDE SEQUENCE</scope>
    <source>
        <tissue evidence="1">Shoot tissue taken approximately 20 cm above the soil surface</tissue>
    </source>
</reference>